<protein>
    <submittedName>
        <fullName evidence="1">Uncharacterized protein</fullName>
    </submittedName>
</protein>
<name>A0ABM7VG25_9BACT</name>
<dbReference type="RefSeq" id="WP_332920052.1">
    <property type="nucleotide sequence ID" value="NZ_AP025292.1"/>
</dbReference>
<reference evidence="1 2" key="1">
    <citation type="submission" date="2021-12" db="EMBL/GenBank/DDBJ databases">
        <title>Genome sequencing of bacteria with rrn-lacking chromosome and rrn-plasmid.</title>
        <authorList>
            <person name="Anda M."/>
            <person name="Iwasaki W."/>
        </authorList>
    </citation>
    <scope>NUCLEOTIDE SEQUENCE [LARGE SCALE GENOMIC DNA]</scope>
    <source>
        <strain evidence="1 2">NBRC 101262</strain>
    </source>
</reference>
<proteinExistence type="predicted"/>
<gene>
    <name evidence="1" type="ORF">PEPS_21930</name>
</gene>
<evidence type="ECO:0000313" key="1">
    <source>
        <dbReference type="EMBL" id="BDC99912.1"/>
    </source>
</evidence>
<evidence type="ECO:0000313" key="2">
    <source>
        <dbReference type="Proteomes" id="UP001354989"/>
    </source>
</evidence>
<accession>A0ABM7VG25</accession>
<organism evidence="1 2">
    <name type="scientific">Persicobacter psychrovividus</name>
    <dbReference type="NCBI Taxonomy" id="387638"/>
    <lineage>
        <taxon>Bacteria</taxon>
        <taxon>Pseudomonadati</taxon>
        <taxon>Bacteroidota</taxon>
        <taxon>Cytophagia</taxon>
        <taxon>Cytophagales</taxon>
        <taxon>Persicobacteraceae</taxon>
        <taxon>Persicobacter</taxon>
    </lineage>
</organism>
<dbReference type="Proteomes" id="UP001354989">
    <property type="component" value="Chromosome"/>
</dbReference>
<keyword evidence="2" id="KW-1185">Reference proteome</keyword>
<sequence length="74" mass="8658">MKKSIFLFGVVQTIVWGLFFLNTDKENNANELANPQQWTPDQQANFPFLTKNTLEKQLQKDQLEQAKEPLIYTN</sequence>
<dbReference type="EMBL" id="AP025292">
    <property type="protein sequence ID" value="BDC99912.1"/>
    <property type="molecule type" value="Genomic_DNA"/>
</dbReference>